<evidence type="ECO:0000256" key="3">
    <source>
        <dbReference type="ARBA" id="ARBA00023319"/>
    </source>
</evidence>
<dbReference type="PANTHER" id="PTHR45080:SF8">
    <property type="entry name" value="IG-LIKE DOMAIN-CONTAINING PROTEIN"/>
    <property type="match status" value="1"/>
</dbReference>
<dbReference type="SMART" id="SM00408">
    <property type="entry name" value="IGc2"/>
    <property type="match status" value="3"/>
</dbReference>
<protein>
    <submittedName>
        <fullName evidence="7">Basement membrane proteoglycan</fullName>
    </submittedName>
</protein>
<gene>
    <name evidence="5" type="ORF">TCNE_LOCUS19645</name>
</gene>
<feature type="domain" description="Ig-like" evidence="4">
    <location>
        <begin position="257"/>
        <end position="341"/>
    </location>
</feature>
<dbReference type="InterPro" id="IPR007110">
    <property type="entry name" value="Ig-like_dom"/>
</dbReference>
<sequence>MGICLLCFCVVRYYGTINNTFTYSSNNAYCYFYAFNCTLLTITVALPARAPLVLSAEETADEGTPVRLRCYLPGSRGAELHWRREDGNPLGKDATDEQGILTIPRASVSDAGAYISSAMEPSSSAPLHSQPARIIVNAVKSQYASLFTVPTPTVEVSSESVGEGQPVRLQCHVPGRPDVQLHWRREDGSPLSAIATDQRGILTIMRTEPSDSGAYICSSGEPGDEDAVEYAPVYLTVTPNAPTLFCTLQCVFAAERPLLVSAEETVNEGEMVRLRCYLPGRDDTELHWRREDASAINEDAIDEHGILTISRAKPSDAGYYICSADDPHGGGPLDSSSARIIINAITRMFVPQ</sequence>
<dbReference type="GO" id="GO:0007156">
    <property type="term" value="P:homophilic cell adhesion via plasma membrane adhesion molecules"/>
    <property type="evidence" value="ECO:0007669"/>
    <property type="project" value="TreeGrafter"/>
</dbReference>
<evidence type="ECO:0000313" key="6">
    <source>
        <dbReference type="Proteomes" id="UP000050794"/>
    </source>
</evidence>
<dbReference type="Pfam" id="PF00047">
    <property type="entry name" value="ig"/>
    <property type="match status" value="1"/>
</dbReference>
<proteinExistence type="predicted"/>
<dbReference type="Gene3D" id="2.60.40.10">
    <property type="entry name" value="Immunoglobulins"/>
    <property type="match status" value="3"/>
</dbReference>
<evidence type="ECO:0000256" key="1">
    <source>
        <dbReference type="ARBA" id="ARBA00022729"/>
    </source>
</evidence>
<dbReference type="InterPro" id="IPR050958">
    <property type="entry name" value="Cell_Adh-Cytoskel_Orgn"/>
</dbReference>
<evidence type="ECO:0000313" key="7">
    <source>
        <dbReference type="WBParaSite" id="TCNE_0001964901-mRNA-1"/>
    </source>
</evidence>
<dbReference type="PANTHER" id="PTHR45080">
    <property type="entry name" value="CONTACTIN 5"/>
    <property type="match status" value="1"/>
</dbReference>
<dbReference type="WBParaSite" id="TCNE_0001964901-mRNA-1">
    <property type="protein sequence ID" value="TCNE_0001964901-mRNA-1"/>
    <property type="gene ID" value="TCNE_0001964901"/>
</dbReference>
<dbReference type="EMBL" id="UYWY01027247">
    <property type="protein sequence ID" value="VDM50966.1"/>
    <property type="molecule type" value="Genomic_DNA"/>
</dbReference>
<dbReference type="InterPro" id="IPR003599">
    <property type="entry name" value="Ig_sub"/>
</dbReference>
<feature type="domain" description="Ig-like" evidence="4">
    <location>
        <begin position="150"/>
        <end position="234"/>
    </location>
</feature>
<name>A0A183VFX5_TOXCA</name>
<feature type="domain" description="Ig-like" evidence="4">
    <location>
        <begin position="47"/>
        <end position="128"/>
    </location>
</feature>
<dbReference type="InterPro" id="IPR013783">
    <property type="entry name" value="Ig-like_fold"/>
</dbReference>
<dbReference type="InterPro" id="IPR003598">
    <property type="entry name" value="Ig_sub2"/>
</dbReference>
<dbReference type="PROSITE" id="PS50835">
    <property type="entry name" value="IG_LIKE"/>
    <property type="match status" value="3"/>
</dbReference>
<evidence type="ECO:0000313" key="5">
    <source>
        <dbReference type="EMBL" id="VDM50966.1"/>
    </source>
</evidence>
<reference evidence="7" key="1">
    <citation type="submission" date="2016-06" db="UniProtKB">
        <authorList>
            <consortium name="WormBaseParasite"/>
        </authorList>
    </citation>
    <scope>IDENTIFICATION</scope>
</reference>
<dbReference type="Proteomes" id="UP000050794">
    <property type="component" value="Unassembled WGS sequence"/>
</dbReference>
<dbReference type="InterPro" id="IPR036179">
    <property type="entry name" value="Ig-like_dom_sf"/>
</dbReference>
<evidence type="ECO:0000259" key="4">
    <source>
        <dbReference type="PROSITE" id="PS50835"/>
    </source>
</evidence>
<keyword evidence="6" id="KW-1185">Reference proteome</keyword>
<dbReference type="AlphaFoldDB" id="A0A183VFX5"/>
<dbReference type="SUPFAM" id="SSF48726">
    <property type="entry name" value="Immunoglobulin"/>
    <property type="match status" value="3"/>
</dbReference>
<dbReference type="Pfam" id="PF13927">
    <property type="entry name" value="Ig_3"/>
    <property type="match status" value="1"/>
</dbReference>
<keyword evidence="3" id="KW-0393">Immunoglobulin domain</keyword>
<evidence type="ECO:0000256" key="2">
    <source>
        <dbReference type="ARBA" id="ARBA00023157"/>
    </source>
</evidence>
<organism evidence="6 7">
    <name type="scientific">Toxocara canis</name>
    <name type="common">Canine roundworm</name>
    <dbReference type="NCBI Taxonomy" id="6265"/>
    <lineage>
        <taxon>Eukaryota</taxon>
        <taxon>Metazoa</taxon>
        <taxon>Ecdysozoa</taxon>
        <taxon>Nematoda</taxon>
        <taxon>Chromadorea</taxon>
        <taxon>Rhabditida</taxon>
        <taxon>Spirurina</taxon>
        <taxon>Ascaridomorpha</taxon>
        <taxon>Ascaridoidea</taxon>
        <taxon>Toxocaridae</taxon>
        <taxon>Toxocara</taxon>
    </lineage>
</organism>
<dbReference type="SMART" id="SM00409">
    <property type="entry name" value="IG"/>
    <property type="match status" value="3"/>
</dbReference>
<keyword evidence="2" id="KW-1015">Disulfide bond</keyword>
<accession>A0A183VFX5</accession>
<dbReference type="GO" id="GO:0005886">
    <property type="term" value="C:plasma membrane"/>
    <property type="evidence" value="ECO:0007669"/>
    <property type="project" value="TreeGrafter"/>
</dbReference>
<reference evidence="5 6" key="2">
    <citation type="submission" date="2018-11" db="EMBL/GenBank/DDBJ databases">
        <authorList>
            <consortium name="Pathogen Informatics"/>
        </authorList>
    </citation>
    <scope>NUCLEOTIDE SEQUENCE [LARGE SCALE GENOMIC DNA]</scope>
</reference>
<dbReference type="CDD" id="cd00096">
    <property type="entry name" value="Ig"/>
    <property type="match status" value="2"/>
</dbReference>
<keyword evidence="1" id="KW-0732">Signal</keyword>
<dbReference type="InterPro" id="IPR013151">
    <property type="entry name" value="Immunoglobulin_dom"/>
</dbReference>